<dbReference type="InterPro" id="IPR007278">
    <property type="entry name" value="DUF397"/>
</dbReference>
<organism evidence="2 3">
    <name type="scientific">Actinokineospora fastidiosa</name>
    <dbReference type="NCBI Taxonomy" id="1816"/>
    <lineage>
        <taxon>Bacteria</taxon>
        <taxon>Bacillati</taxon>
        <taxon>Actinomycetota</taxon>
        <taxon>Actinomycetes</taxon>
        <taxon>Pseudonocardiales</taxon>
        <taxon>Pseudonocardiaceae</taxon>
        <taxon>Actinokineospora</taxon>
    </lineage>
</organism>
<dbReference type="Proteomes" id="UP000660680">
    <property type="component" value="Unassembled WGS sequence"/>
</dbReference>
<dbReference type="RefSeq" id="WP_308425914.1">
    <property type="nucleotide sequence ID" value="NZ_BMRB01000003.1"/>
</dbReference>
<gene>
    <name evidence="2" type="ORF">GCM10010171_42960</name>
</gene>
<evidence type="ECO:0000313" key="2">
    <source>
        <dbReference type="EMBL" id="GGS43264.1"/>
    </source>
</evidence>
<sequence>MVTDWRKSTHSVNGASCVELSNTLDAIRDSKNPEGPVLRSDVRALIRAVRRPRFRAPR</sequence>
<dbReference type="Pfam" id="PF04149">
    <property type="entry name" value="DUF397"/>
    <property type="match status" value="1"/>
</dbReference>
<protein>
    <recommendedName>
        <fullName evidence="1">DUF397 domain-containing protein</fullName>
    </recommendedName>
</protein>
<feature type="domain" description="DUF397" evidence="1">
    <location>
        <begin position="4"/>
        <end position="49"/>
    </location>
</feature>
<reference evidence="2" key="2">
    <citation type="submission" date="2020-09" db="EMBL/GenBank/DDBJ databases">
        <authorList>
            <person name="Sun Q."/>
            <person name="Ohkuma M."/>
        </authorList>
    </citation>
    <scope>NUCLEOTIDE SEQUENCE</scope>
    <source>
        <strain evidence="2">JCM 3276</strain>
    </source>
</reference>
<comment type="caution">
    <text evidence="2">The sequence shown here is derived from an EMBL/GenBank/DDBJ whole genome shotgun (WGS) entry which is preliminary data.</text>
</comment>
<proteinExistence type="predicted"/>
<evidence type="ECO:0000259" key="1">
    <source>
        <dbReference type="Pfam" id="PF04149"/>
    </source>
</evidence>
<name>A0A918LGF2_9PSEU</name>
<dbReference type="EMBL" id="BMRB01000003">
    <property type="protein sequence ID" value="GGS43264.1"/>
    <property type="molecule type" value="Genomic_DNA"/>
</dbReference>
<reference evidence="2" key="1">
    <citation type="journal article" date="2014" name="Int. J. Syst. Evol. Microbiol.">
        <title>Complete genome sequence of Corynebacterium casei LMG S-19264T (=DSM 44701T), isolated from a smear-ripened cheese.</title>
        <authorList>
            <consortium name="US DOE Joint Genome Institute (JGI-PGF)"/>
            <person name="Walter F."/>
            <person name="Albersmeier A."/>
            <person name="Kalinowski J."/>
            <person name="Ruckert C."/>
        </authorList>
    </citation>
    <scope>NUCLEOTIDE SEQUENCE</scope>
    <source>
        <strain evidence="2">JCM 3276</strain>
    </source>
</reference>
<evidence type="ECO:0000313" key="3">
    <source>
        <dbReference type="Proteomes" id="UP000660680"/>
    </source>
</evidence>
<keyword evidence="3" id="KW-1185">Reference proteome</keyword>
<dbReference type="AlphaFoldDB" id="A0A918LGF2"/>
<accession>A0A918LGF2</accession>